<keyword evidence="2" id="KW-1185">Reference proteome</keyword>
<protein>
    <submittedName>
        <fullName evidence="1">Uncharacterized protein</fullName>
    </submittedName>
</protein>
<accession>A0ACB9F9L8</accession>
<reference evidence="1 2" key="2">
    <citation type="journal article" date="2022" name="Mol. Ecol. Resour.">
        <title>The genomes of chicory, endive, great burdock and yacon provide insights into Asteraceae paleo-polyploidization history and plant inulin production.</title>
        <authorList>
            <person name="Fan W."/>
            <person name="Wang S."/>
            <person name="Wang H."/>
            <person name="Wang A."/>
            <person name="Jiang F."/>
            <person name="Liu H."/>
            <person name="Zhao H."/>
            <person name="Xu D."/>
            <person name="Zhang Y."/>
        </authorList>
    </citation>
    <scope>NUCLEOTIDE SEQUENCE [LARGE SCALE GENOMIC DNA]</scope>
    <source>
        <strain evidence="2">cv. Punajuju</strain>
        <tissue evidence="1">Leaves</tissue>
    </source>
</reference>
<organism evidence="1 2">
    <name type="scientific">Cichorium intybus</name>
    <name type="common">Chicory</name>
    <dbReference type="NCBI Taxonomy" id="13427"/>
    <lineage>
        <taxon>Eukaryota</taxon>
        <taxon>Viridiplantae</taxon>
        <taxon>Streptophyta</taxon>
        <taxon>Embryophyta</taxon>
        <taxon>Tracheophyta</taxon>
        <taxon>Spermatophyta</taxon>
        <taxon>Magnoliopsida</taxon>
        <taxon>eudicotyledons</taxon>
        <taxon>Gunneridae</taxon>
        <taxon>Pentapetalae</taxon>
        <taxon>asterids</taxon>
        <taxon>campanulids</taxon>
        <taxon>Asterales</taxon>
        <taxon>Asteraceae</taxon>
        <taxon>Cichorioideae</taxon>
        <taxon>Cichorieae</taxon>
        <taxon>Cichoriinae</taxon>
        <taxon>Cichorium</taxon>
    </lineage>
</organism>
<evidence type="ECO:0000313" key="1">
    <source>
        <dbReference type="EMBL" id="KAI3767367.1"/>
    </source>
</evidence>
<gene>
    <name evidence="1" type="ORF">L2E82_17462</name>
</gene>
<comment type="caution">
    <text evidence="1">The sequence shown here is derived from an EMBL/GenBank/DDBJ whole genome shotgun (WGS) entry which is preliminary data.</text>
</comment>
<reference evidence="2" key="1">
    <citation type="journal article" date="2022" name="Mol. Ecol. Resour.">
        <title>The genomes of chicory, endive, great burdock and yacon provide insights into Asteraceae palaeo-polyploidization history and plant inulin production.</title>
        <authorList>
            <person name="Fan W."/>
            <person name="Wang S."/>
            <person name="Wang H."/>
            <person name="Wang A."/>
            <person name="Jiang F."/>
            <person name="Liu H."/>
            <person name="Zhao H."/>
            <person name="Xu D."/>
            <person name="Zhang Y."/>
        </authorList>
    </citation>
    <scope>NUCLEOTIDE SEQUENCE [LARGE SCALE GENOMIC DNA]</scope>
    <source>
        <strain evidence="2">cv. Punajuju</strain>
    </source>
</reference>
<proteinExistence type="predicted"/>
<name>A0ACB9F9L8_CICIN</name>
<sequence>MEGPDARLLGMEPWKNLDPFELTMMAKHSTATTMHGTMVTKVPLKVAPDRTSFLRLFQACPCPTLMSHLLGWDMNSYVMSIDIMYSRIHVPPFRVGHEFVRSVN</sequence>
<dbReference type="EMBL" id="CM042011">
    <property type="protein sequence ID" value="KAI3767367.1"/>
    <property type="molecule type" value="Genomic_DNA"/>
</dbReference>
<evidence type="ECO:0000313" key="2">
    <source>
        <dbReference type="Proteomes" id="UP001055811"/>
    </source>
</evidence>
<dbReference type="Proteomes" id="UP001055811">
    <property type="component" value="Linkage Group LG03"/>
</dbReference>